<protein>
    <recommendedName>
        <fullName evidence="4">IgGFc-binding protein N-terminal domain-containing protein</fullName>
    </recommendedName>
</protein>
<comment type="caution">
    <text evidence="2">The sequence shown here is derived from an EMBL/GenBank/DDBJ whole genome shotgun (WGS) entry which is preliminary data.</text>
</comment>
<accession>A0A9E4NIX3</accession>
<feature type="signal peptide" evidence="1">
    <location>
        <begin position="1"/>
        <end position="22"/>
    </location>
</feature>
<name>A0A9E4NIX3_9GAMM</name>
<evidence type="ECO:0000313" key="2">
    <source>
        <dbReference type="EMBL" id="MCG7978184.1"/>
    </source>
</evidence>
<dbReference type="EMBL" id="JAEPCR010000034">
    <property type="protein sequence ID" value="MCG7978184.1"/>
    <property type="molecule type" value="Genomic_DNA"/>
</dbReference>
<proteinExistence type="predicted"/>
<evidence type="ECO:0000256" key="1">
    <source>
        <dbReference type="SAM" id="SignalP"/>
    </source>
</evidence>
<dbReference type="AlphaFoldDB" id="A0A9E4NIX3"/>
<dbReference type="Proteomes" id="UP000886674">
    <property type="component" value="Unassembled WGS sequence"/>
</dbReference>
<evidence type="ECO:0000313" key="3">
    <source>
        <dbReference type="Proteomes" id="UP000886674"/>
    </source>
</evidence>
<reference evidence="2" key="1">
    <citation type="journal article" date="2021" name="Proc. Natl. Acad. Sci. U.S.A.">
        <title>Global biogeography of chemosynthetic symbionts reveals both localized and globally distributed symbiont groups. .</title>
        <authorList>
            <person name="Osvatic J.T."/>
            <person name="Wilkins L.G.E."/>
            <person name="Leibrecht L."/>
            <person name="Leray M."/>
            <person name="Zauner S."/>
            <person name="Polzin J."/>
            <person name="Camacho Y."/>
            <person name="Gros O."/>
            <person name="van Gils J.A."/>
            <person name="Eisen J.A."/>
            <person name="Petersen J.M."/>
            <person name="Yuen B."/>
        </authorList>
    </citation>
    <scope>NUCLEOTIDE SEQUENCE</scope>
    <source>
        <strain evidence="2">MAGclacostrist055</strain>
    </source>
</reference>
<organism evidence="2 3">
    <name type="scientific">Candidatus Thiodiazotropha taylori</name>
    <dbReference type="NCBI Taxonomy" id="2792791"/>
    <lineage>
        <taxon>Bacteria</taxon>
        <taxon>Pseudomonadati</taxon>
        <taxon>Pseudomonadota</taxon>
        <taxon>Gammaproteobacteria</taxon>
        <taxon>Chromatiales</taxon>
        <taxon>Sedimenticolaceae</taxon>
        <taxon>Candidatus Thiodiazotropha</taxon>
    </lineage>
</organism>
<feature type="chain" id="PRO_5039470002" description="IgGFc-binding protein N-terminal domain-containing protein" evidence="1">
    <location>
        <begin position="23"/>
        <end position="594"/>
    </location>
</feature>
<gene>
    <name evidence="2" type="ORF">JAY77_08550</name>
</gene>
<evidence type="ECO:0008006" key="4">
    <source>
        <dbReference type="Google" id="ProtNLM"/>
    </source>
</evidence>
<keyword evidence="1" id="KW-0732">Signal</keyword>
<sequence>MLNGLKYFIILLLIAASGTTLAVHINHDRTGQVALLPYYTVNNNFITNFTVTNSSGKYKAVRVRLLDSRIGADLLNINLYLSPYDVWNATLRMNPDTGLPNLITEDESCTYPAKAGLQAGIDLENPYTATTDADLTEGYVEIIEMGDVADGAGPAIDGGLEAEIDAGGVADGAIDSGAGDRSITMYGLLHDANGIPADCSVVADAWAAGAASANAINGFEPGSMGANGVAQDDGDPALPYDHSHNAGLVAPSGGINAYGILINVTTGAAFVQEGVHIDRFTTVAQHYLPDDPVHYRLPSLASGDIREAYITNEFGDDMKGDTMPLTEYDTGALQDIAPLPSVPMGSNPLPIATILSAESVSVPYFIEESVNGETDVVLTFPMRKHGIYNGGTLTNQLDMNDTACSGNLDDGVNDGQAVILTSLGAEVQDYPHDGTGNHCNNTGFDLNQSDDRDVETGFVYYNYEDNSSITPSEAWLPILPPQVLFLERSVNVIILSRENSSSSVLFGTPSENEQALTLDAGFQAGWLTSIFSIEYRYEGNSKMSSVTEPVGGLGAVINNSWTGIPVIGFSTMAADVGPAQLGETIGFIRETNRD</sequence>